<keyword evidence="4" id="KW-0804">Transcription</keyword>
<reference evidence="9" key="2">
    <citation type="submission" date="2016-11" db="EMBL/GenBank/DDBJ databases">
        <title>Complete genome sequence of Virgibacillus pantothenticus 21D, a halophilic bacterium isolated from the deep hypersaline anoxic basin Discovery in the Mediterranean Sea.</title>
        <authorList>
            <person name="Zeaiter Z."/>
            <person name="Booth J.M."/>
            <person name="Prosdocimi E.M."/>
            <person name="Mapelli F."/>
            <person name="Fusi M."/>
            <person name="Daffonchio D."/>
            <person name="Borin S."/>
            <person name="Crotti E."/>
        </authorList>
    </citation>
    <scope>NUCLEOTIDE SEQUENCE [LARGE SCALE GENOMIC DNA]</scope>
    <source>
        <strain evidence="9">21D</strain>
    </source>
</reference>
<evidence type="ECO:0000256" key="5">
    <source>
        <dbReference type="PROSITE-ProRule" id="PRU00169"/>
    </source>
</evidence>
<dbReference type="InterPro" id="IPR016032">
    <property type="entry name" value="Sig_transdc_resp-reg_C-effctor"/>
</dbReference>
<dbReference type="Proteomes" id="UP001356080">
    <property type="component" value="Unassembled WGS sequence"/>
</dbReference>
<dbReference type="InterPro" id="IPR000792">
    <property type="entry name" value="Tscrpt_reg_LuxR_C"/>
</dbReference>
<organism evidence="7 9">
    <name type="scientific">Virgibacillus dokdonensis</name>
    <dbReference type="NCBI Taxonomy" id="302167"/>
    <lineage>
        <taxon>Bacteria</taxon>
        <taxon>Bacillati</taxon>
        <taxon>Bacillota</taxon>
        <taxon>Bacilli</taxon>
        <taxon>Bacillales</taxon>
        <taxon>Bacillaceae</taxon>
        <taxon>Virgibacillus</taxon>
    </lineage>
</organism>
<dbReference type="PRINTS" id="PR00038">
    <property type="entry name" value="HTHLUXR"/>
</dbReference>
<dbReference type="RefSeq" id="WP_101933721.1">
    <property type="nucleotide sequence ID" value="NZ_CP018622.1"/>
</dbReference>
<dbReference type="InterPro" id="IPR001789">
    <property type="entry name" value="Sig_transdc_resp-reg_receiver"/>
</dbReference>
<dbReference type="GO" id="GO:0000160">
    <property type="term" value="P:phosphorelay signal transduction system"/>
    <property type="evidence" value="ECO:0007669"/>
    <property type="project" value="InterPro"/>
</dbReference>
<evidence type="ECO:0000313" key="9">
    <source>
        <dbReference type="Proteomes" id="UP000234237"/>
    </source>
</evidence>
<dbReference type="SMART" id="SM00421">
    <property type="entry name" value="HTH_LUXR"/>
    <property type="match status" value="1"/>
</dbReference>
<dbReference type="GO" id="GO:0003677">
    <property type="term" value="F:DNA binding"/>
    <property type="evidence" value="ECO:0007669"/>
    <property type="project" value="UniProtKB-KW"/>
</dbReference>
<comment type="subcellular location">
    <subcellularLocation>
        <location evidence="1">Cytoplasm</location>
    </subcellularLocation>
</comment>
<evidence type="ECO:0000256" key="3">
    <source>
        <dbReference type="ARBA" id="ARBA00023125"/>
    </source>
</evidence>
<evidence type="ECO:0000256" key="1">
    <source>
        <dbReference type="ARBA" id="ARBA00004496"/>
    </source>
</evidence>
<dbReference type="SUPFAM" id="SSF46894">
    <property type="entry name" value="C-terminal effector domain of the bipartite response regulators"/>
    <property type="match status" value="1"/>
</dbReference>
<dbReference type="SUPFAM" id="SSF52172">
    <property type="entry name" value="CheY-like"/>
    <property type="match status" value="1"/>
</dbReference>
<dbReference type="PANTHER" id="PTHR45566:SF2">
    <property type="entry name" value="NARL SUBFAMILY"/>
    <property type="match status" value="1"/>
</dbReference>
<dbReference type="CDD" id="cd06170">
    <property type="entry name" value="LuxR_C_like"/>
    <property type="match status" value="1"/>
</dbReference>
<dbReference type="PANTHER" id="PTHR45566">
    <property type="entry name" value="HTH-TYPE TRANSCRIPTIONAL REGULATOR YHJB-RELATED"/>
    <property type="match status" value="1"/>
</dbReference>
<keyword evidence="10" id="KW-1185">Reference proteome</keyword>
<dbReference type="InterPro" id="IPR051015">
    <property type="entry name" value="EvgA-like"/>
</dbReference>
<evidence type="ECO:0000256" key="4">
    <source>
        <dbReference type="ARBA" id="ARBA00023163"/>
    </source>
</evidence>
<reference evidence="7" key="1">
    <citation type="submission" date="2016-11" db="EMBL/GenBank/DDBJ databases">
        <title>Complete genome sequence of Virgibacillus dokdonensis 21D, a halophilic bacterium isolated from the deep hypersaline anoxic basin Discovery in the Mediterranean Sea.</title>
        <authorList>
            <person name="Zeaiter Z."/>
            <person name="Booth J.M."/>
            <person name="Prosdocimi E.M."/>
            <person name="Mapelli F."/>
            <person name="Fusi M."/>
            <person name="Daffonchio D."/>
            <person name="Borin S."/>
            <person name="Crotti E."/>
        </authorList>
    </citation>
    <scope>NUCLEOTIDE SEQUENCE</scope>
    <source>
        <strain evidence="7">21D</strain>
    </source>
</reference>
<keyword evidence="2" id="KW-0805">Transcription regulation</keyword>
<gene>
    <name evidence="7" type="primary">vraR_2</name>
    <name evidence="7" type="ORF">A21D_02809</name>
    <name evidence="8" type="ORF">V2W34_06990</name>
</gene>
<evidence type="ECO:0000313" key="7">
    <source>
        <dbReference type="EMBL" id="AUJ25854.1"/>
    </source>
</evidence>
<protein>
    <submittedName>
        <fullName evidence="7">Response regulator protein VraR</fullName>
    </submittedName>
    <submittedName>
        <fullName evidence="8">Response regulator transcription factor</fullName>
    </submittedName>
</protein>
<dbReference type="STRING" id="302167.GCA_900166595_01637"/>
<comment type="caution">
    <text evidence="5">Lacks conserved residue(s) required for the propagation of feature annotation.</text>
</comment>
<dbReference type="PROSITE" id="PS50110">
    <property type="entry name" value="RESPONSE_REGULATORY"/>
    <property type="match status" value="1"/>
</dbReference>
<dbReference type="EMBL" id="CP018622">
    <property type="protein sequence ID" value="AUJ25854.1"/>
    <property type="molecule type" value="Genomic_DNA"/>
</dbReference>
<accession>A0A2K9J290</accession>
<evidence type="ECO:0000259" key="6">
    <source>
        <dbReference type="PROSITE" id="PS50110"/>
    </source>
</evidence>
<keyword evidence="3" id="KW-0238">DNA-binding</keyword>
<sequence>MINVLMMNTSDIFTQGLKILLEGEEDLEVLEVSDRESNFIEQISDFEPDILLVHLVHGVSDTLKKQINEIREKYKQIRVICIFVSYDRKLIKEALTLGVKGFLLSHSSGEGLIHSIRSVWQHQYVFADEIVMEMIDFLGTECMNKKEKLSRFFSSQNMDMNDRDIDILFLIYKGYKNLEIANELNLSEKTVRDYVSKVYKKLQINHRHKVKAYLTSIIHEKTKE</sequence>
<dbReference type="InterPro" id="IPR011006">
    <property type="entry name" value="CheY-like_superfamily"/>
</dbReference>
<dbReference type="GO" id="GO:0006355">
    <property type="term" value="P:regulation of DNA-templated transcription"/>
    <property type="evidence" value="ECO:0007669"/>
    <property type="project" value="InterPro"/>
</dbReference>
<dbReference type="KEGG" id="vpn:A21D_02809"/>
<evidence type="ECO:0000313" key="10">
    <source>
        <dbReference type="Proteomes" id="UP001356080"/>
    </source>
</evidence>
<dbReference type="Proteomes" id="UP000234237">
    <property type="component" value="Chromosome"/>
</dbReference>
<evidence type="ECO:0000313" key="8">
    <source>
        <dbReference type="EMBL" id="MEF2291760.1"/>
    </source>
</evidence>
<dbReference type="Pfam" id="PF00196">
    <property type="entry name" value="GerE"/>
    <property type="match status" value="1"/>
</dbReference>
<reference evidence="8 10" key="3">
    <citation type="submission" date="2024-01" db="EMBL/GenBank/DDBJ databases">
        <title>Survival strategy associated with biotechnological potential of Virgibacillus dokdonensis T4.6 isolated from salt-fermented shrimp paste.</title>
        <authorList>
            <person name="Doan T.V."/>
            <person name="Quach N.T."/>
            <person name="Phi Q.-T."/>
        </authorList>
    </citation>
    <scope>NUCLEOTIDE SEQUENCE [LARGE SCALE GENOMIC DNA]</scope>
    <source>
        <strain evidence="8 10">T4.6</strain>
    </source>
</reference>
<name>A0A2K9J290_9BACI</name>
<dbReference type="EMBL" id="JAZHPM010000009">
    <property type="protein sequence ID" value="MEF2291760.1"/>
    <property type="molecule type" value="Genomic_DNA"/>
</dbReference>
<dbReference type="AlphaFoldDB" id="A0A2K9J290"/>
<dbReference type="Gene3D" id="3.40.50.2300">
    <property type="match status" value="1"/>
</dbReference>
<evidence type="ECO:0000256" key="2">
    <source>
        <dbReference type="ARBA" id="ARBA00023015"/>
    </source>
</evidence>
<proteinExistence type="predicted"/>
<dbReference type="GO" id="GO:0005737">
    <property type="term" value="C:cytoplasm"/>
    <property type="evidence" value="ECO:0007669"/>
    <property type="project" value="UniProtKB-SubCell"/>
</dbReference>
<feature type="domain" description="Response regulatory" evidence="6">
    <location>
        <begin position="3"/>
        <end position="120"/>
    </location>
</feature>